<evidence type="ECO:0000256" key="10">
    <source>
        <dbReference type="ARBA" id="ARBA00023264"/>
    </source>
</evidence>
<comment type="similarity">
    <text evidence="2 11">Belongs to the CDP-alcohol phosphatidyltransferase class-I family.</text>
</comment>
<evidence type="ECO:0000256" key="3">
    <source>
        <dbReference type="ARBA" id="ARBA00022516"/>
    </source>
</evidence>
<dbReference type="GO" id="GO:0016780">
    <property type="term" value="F:phosphotransferase activity, for other substituted phosphate groups"/>
    <property type="evidence" value="ECO:0007669"/>
    <property type="project" value="InterPro"/>
</dbReference>
<evidence type="ECO:0000256" key="2">
    <source>
        <dbReference type="ARBA" id="ARBA00010441"/>
    </source>
</evidence>
<feature type="transmembrane region" description="Helical" evidence="12">
    <location>
        <begin position="260"/>
        <end position="282"/>
    </location>
</feature>
<evidence type="ECO:0000313" key="14">
    <source>
        <dbReference type="Proteomes" id="UP000319771"/>
    </source>
</evidence>
<name>A0A538U410_UNCEI</name>
<feature type="transmembrane region" description="Helical" evidence="12">
    <location>
        <begin position="45"/>
        <end position="67"/>
    </location>
</feature>
<evidence type="ECO:0000256" key="5">
    <source>
        <dbReference type="ARBA" id="ARBA00022692"/>
    </source>
</evidence>
<feature type="transmembrane region" description="Helical" evidence="12">
    <location>
        <begin position="166"/>
        <end position="187"/>
    </location>
</feature>
<dbReference type="GO" id="GO:0046474">
    <property type="term" value="P:glycerophospholipid biosynthetic process"/>
    <property type="evidence" value="ECO:0007669"/>
    <property type="project" value="TreeGrafter"/>
</dbReference>
<reference evidence="13 14" key="1">
    <citation type="journal article" date="2019" name="Nat. Microbiol.">
        <title>Mediterranean grassland soil C-N compound turnover is dependent on rainfall and depth, and is mediated by genomically divergent microorganisms.</title>
        <authorList>
            <person name="Diamond S."/>
            <person name="Andeer P.F."/>
            <person name="Li Z."/>
            <person name="Crits-Christoph A."/>
            <person name="Burstein D."/>
            <person name="Anantharaman K."/>
            <person name="Lane K.R."/>
            <person name="Thomas B.C."/>
            <person name="Pan C."/>
            <person name="Northen T.R."/>
            <person name="Banfield J.F."/>
        </authorList>
    </citation>
    <scope>NUCLEOTIDE SEQUENCE [LARGE SCALE GENOMIC DNA]</scope>
    <source>
        <strain evidence="13">WS_11</strain>
    </source>
</reference>
<dbReference type="AlphaFoldDB" id="A0A538U410"/>
<keyword evidence="7" id="KW-0443">Lipid metabolism</keyword>
<accession>A0A538U410</accession>
<proteinExistence type="inferred from homology"/>
<dbReference type="InterPro" id="IPR050324">
    <property type="entry name" value="CDP-alcohol_PTase-I"/>
</dbReference>
<evidence type="ECO:0000256" key="1">
    <source>
        <dbReference type="ARBA" id="ARBA00004141"/>
    </source>
</evidence>
<evidence type="ECO:0000256" key="8">
    <source>
        <dbReference type="ARBA" id="ARBA00023136"/>
    </source>
</evidence>
<comment type="subcellular location">
    <subcellularLocation>
        <location evidence="1">Membrane</location>
        <topology evidence="1">Multi-pass membrane protein</topology>
    </subcellularLocation>
</comment>
<keyword evidence="3" id="KW-0444">Lipid biosynthesis</keyword>
<dbReference type="Proteomes" id="UP000319771">
    <property type="component" value="Unassembled WGS sequence"/>
</dbReference>
<feature type="transmembrane region" description="Helical" evidence="12">
    <location>
        <begin position="108"/>
        <end position="130"/>
    </location>
</feature>
<evidence type="ECO:0000256" key="4">
    <source>
        <dbReference type="ARBA" id="ARBA00022679"/>
    </source>
</evidence>
<dbReference type="PANTHER" id="PTHR14269">
    <property type="entry name" value="CDP-DIACYLGLYCEROL--GLYCEROL-3-PHOSPHATE 3-PHOSPHATIDYLTRANSFERASE-RELATED"/>
    <property type="match status" value="1"/>
</dbReference>
<gene>
    <name evidence="13" type="ORF">E6K81_12105</name>
</gene>
<evidence type="ECO:0000256" key="9">
    <source>
        <dbReference type="ARBA" id="ARBA00023209"/>
    </source>
</evidence>
<keyword evidence="10" id="KW-1208">Phospholipid metabolism</keyword>
<evidence type="ECO:0000256" key="6">
    <source>
        <dbReference type="ARBA" id="ARBA00022989"/>
    </source>
</evidence>
<protein>
    <submittedName>
        <fullName evidence="13">CDP-alcohol phosphatidyltransferase family protein</fullName>
    </submittedName>
</protein>
<keyword evidence="8 12" id="KW-0472">Membrane</keyword>
<dbReference type="InterPro" id="IPR048254">
    <property type="entry name" value="CDP_ALCOHOL_P_TRANSF_CS"/>
</dbReference>
<dbReference type="InterPro" id="IPR000462">
    <property type="entry name" value="CDP-OH_P_trans"/>
</dbReference>
<sequence length="305" mass="34016">MFVEEYLRDLRRDRFVPRAILTYGRRLAARVREQIYANPGAVRSVWSVALGFFAAAFVAAVGVALLYERRLASDFFLHTALWILLAFTLVTLYLELLRDRDGYRLSALNIPVTLTLLRVVLMPGLALFLVERHFRAALLMYALAAVTDVADGWVARRWRQITRLGAVLDPQVDIVFNLGLFFALAAARLLPHWVFWVAAARYTLLLVGGACLYLFVGPVRIYPTLFGRLTGVVTTALVAMLLILHAVGGHLRDRLESLTVIALGVMLSATVIQVLALGWYNLRQMTGAAEPSRGRVVGDVRWGPP</sequence>
<evidence type="ECO:0000313" key="13">
    <source>
        <dbReference type="EMBL" id="TMQ70627.1"/>
    </source>
</evidence>
<feature type="transmembrane region" description="Helical" evidence="12">
    <location>
        <begin position="79"/>
        <end position="96"/>
    </location>
</feature>
<dbReference type="PROSITE" id="PS00379">
    <property type="entry name" value="CDP_ALCOHOL_P_TRANSF"/>
    <property type="match status" value="1"/>
</dbReference>
<keyword evidence="5 12" id="KW-0812">Transmembrane</keyword>
<dbReference type="InterPro" id="IPR043130">
    <property type="entry name" value="CDP-OH_PTrfase_TM_dom"/>
</dbReference>
<evidence type="ECO:0000256" key="7">
    <source>
        <dbReference type="ARBA" id="ARBA00023098"/>
    </source>
</evidence>
<keyword evidence="9" id="KW-0594">Phospholipid biosynthesis</keyword>
<dbReference type="PANTHER" id="PTHR14269:SF11">
    <property type="entry name" value="CDP-DIACYLGLYCEROL--GLYCEROL-3-PHOSPHATE 3-PHOSPHATIDYLTRANSFERASE"/>
    <property type="match status" value="1"/>
</dbReference>
<dbReference type="Gene3D" id="1.20.120.1760">
    <property type="match status" value="1"/>
</dbReference>
<feature type="transmembrane region" description="Helical" evidence="12">
    <location>
        <begin position="193"/>
        <end position="216"/>
    </location>
</feature>
<keyword evidence="4 11" id="KW-0808">Transferase</keyword>
<evidence type="ECO:0000256" key="12">
    <source>
        <dbReference type="SAM" id="Phobius"/>
    </source>
</evidence>
<feature type="transmembrane region" description="Helical" evidence="12">
    <location>
        <begin position="228"/>
        <end position="248"/>
    </location>
</feature>
<comment type="caution">
    <text evidence="13">The sequence shown here is derived from an EMBL/GenBank/DDBJ whole genome shotgun (WGS) entry which is preliminary data.</text>
</comment>
<dbReference type="EMBL" id="VBPB01000213">
    <property type="protein sequence ID" value="TMQ70627.1"/>
    <property type="molecule type" value="Genomic_DNA"/>
</dbReference>
<keyword evidence="6 12" id="KW-1133">Transmembrane helix</keyword>
<evidence type="ECO:0000256" key="11">
    <source>
        <dbReference type="RuleBase" id="RU003750"/>
    </source>
</evidence>
<organism evidence="13 14">
    <name type="scientific">Eiseniibacteriota bacterium</name>
    <dbReference type="NCBI Taxonomy" id="2212470"/>
    <lineage>
        <taxon>Bacteria</taxon>
        <taxon>Candidatus Eiseniibacteriota</taxon>
    </lineage>
</organism>
<dbReference type="GO" id="GO:0016020">
    <property type="term" value="C:membrane"/>
    <property type="evidence" value="ECO:0007669"/>
    <property type="project" value="UniProtKB-SubCell"/>
</dbReference>
<dbReference type="Pfam" id="PF01066">
    <property type="entry name" value="CDP-OH_P_transf"/>
    <property type="match status" value="1"/>
</dbReference>